<proteinExistence type="predicted"/>
<feature type="region of interest" description="Disordered" evidence="1">
    <location>
        <begin position="1"/>
        <end position="26"/>
    </location>
</feature>
<evidence type="ECO:0008006" key="5">
    <source>
        <dbReference type="Google" id="ProtNLM"/>
    </source>
</evidence>
<evidence type="ECO:0000313" key="4">
    <source>
        <dbReference type="Proteomes" id="UP001344658"/>
    </source>
</evidence>
<evidence type="ECO:0000313" key="3">
    <source>
        <dbReference type="EMBL" id="MEE4545084.1"/>
    </source>
</evidence>
<feature type="transmembrane region" description="Helical" evidence="2">
    <location>
        <begin position="230"/>
        <end position="252"/>
    </location>
</feature>
<dbReference type="RefSeq" id="WP_330798405.1">
    <property type="nucleotide sequence ID" value="NZ_JAZEWV010000024.1"/>
</dbReference>
<protein>
    <recommendedName>
        <fullName evidence="5">Integral membrane protein</fullName>
    </recommendedName>
</protein>
<feature type="transmembrane region" description="Helical" evidence="2">
    <location>
        <begin position="45"/>
        <end position="64"/>
    </location>
</feature>
<dbReference type="EMBL" id="JAZEWV010000024">
    <property type="protein sequence ID" value="MEE4545084.1"/>
    <property type="molecule type" value="Genomic_DNA"/>
</dbReference>
<keyword evidence="4" id="KW-1185">Reference proteome</keyword>
<gene>
    <name evidence="3" type="ORF">V2S66_24340</name>
</gene>
<feature type="transmembrane region" description="Helical" evidence="2">
    <location>
        <begin position="297"/>
        <end position="320"/>
    </location>
</feature>
<evidence type="ECO:0000256" key="2">
    <source>
        <dbReference type="SAM" id="Phobius"/>
    </source>
</evidence>
<reference evidence="3 4" key="1">
    <citation type="submission" date="2023-12" db="EMBL/GenBank/DDBJ databases">
        <title>Streptomyces sp. V4-01.</title>
        <authorList>
            <person name="Somphong A."/>
            <person name="Phongsopitanun W."/>
        </authorList>
    </citation>
    <scope>NUCLEOTIDE SEQUENCE [LARGE SCALE GENOMIC DNA]</scope>
    <source>
        <strain evidence="3 4">V4-01</strain>
    </source>
</reference>
<dbReference type="Proteomes" id="UP001344658">
    <property type="component" value="Unassembled WGS sequence"/>
</dbReference>
<keyword evidence="2" id="KW-0472">Membrane</keyword>
<feature type="transmembrane region" description="Helical" evidence="2">
    <location>
        <begin position="264"/>
        <end position="285"/>
    </location>
</feature>
<name>A0ABU7PGX9_9ACTN</name>
<evidence type="ECO:0000256" key="1">
    <source>
        <dbReference type="SAM" id="MobiDB-lite"/>
    </source>
</evidence>
<feature type="compositionally biased region" description="Basic residues" evidence="1">
    <location>
        <begin position="17"/>
        <end position="26"/>
    </location>
</feature>
<keyword evidence="2" id="KW-0812">Transmembrane</keyword>
<organism evidence="3 4">
    <name type="scientific">Actinacidiphila polyblastidii</name>
    <dbReference type="NCBI Taxonomy" id="3110430"/>
    <lineage>
        <taxon>Bacteria</taxon>
        <taxon>Bacillati</taxon>
        <taxon>Actinomycetota</taxon>
        <taxon>Actinomycetes</taxon>
        <taxon>Kitasatosporales</taxon>
        <taxon>Streptomycetaceae</taxon>
        <taxon>Actinacidiphila</taxon>
    </lineage>
</organism>
<sequence>MTAPTASPPYGGAARRPGPRSTRRRGPAGWYARLRATHPVRVLRWLRTGVLVLVAATALLYLTVSVQAGQELRAARRTEQAVADVNLAVTAAGNANAALIDAFAGGNVALIGTGTEFANATAEVYNHVTTAAAGNAAGRRGLAEIQFVQGQLTNCVQLAEISAGDFARDRGDREVAAAYDALNALQEVDPDTGASIPDTGGLISSLRDLANLETAARDAQLRSHWLDPAWSWSLLTGPAALMLLLVLATGWVLARHFRRHVDPLLLGALLATAAVGAAVAVLGGVDVHRQAGDPRAGHPLTMTLALCLLAAAGVCAYLAYRPRLAEYRFPPT</sequence>
<comment type="caution">
    <text evidence="3">The sequence shown here is derived from an EMBL/GenBank/DDBJ whole genome shotgun (WGS) entry which is preliminary data.</text>
</comment>
<accession>A0ABU7PGX9</accession>
<keyword evidence="2" id="KW-1133">Transmembrane helix</keyword>